<evidence type="ECO:0000313" key="1">
    <source>
        <dbReference type="EMBL" id="KAH7923845.1"/>
    </source>
</evidence>
<organism evidence="1 2">
    <name type="scientific">Leucogyrophana mollusca</name>
    <dbReference type="NCBI Taxonomy" id="85980"/>
    <lineage>
        <taxon>Eukaryota</taxon>
        <taxon>Fungi</taxon>
        <taxon>Dikarya</taxon>
        <taxon>Basidiomycota</taxon>
        <taxon>Agaricomycotina</taxon>
        <taxon>Agaricomycetes</taxon>
        <taxon>Agaricomycetidae</taxon>
        <taxon>Boletales</taxon>
        <taxon>Boletales incertae sedis</taxon>
        <taxon>Leucogyrophana</taxon>
    </lineage>
</organism>
<protein>
    <submittedName>
        <fullName evidence="1">Uncharacterized protein</fullName>
    </submittedName>
</protein>
<accession>A0ACB8BDL7</accession>
<dbReference type="EMBL" id="MU266440">
    <property type="protein sequence ID" value="KAH7923845.1"/>
    <property type="molecule type" value="Genomic_DNA"/>
</dbReference>
<reference evidence="1" key="1">
    <citation type="journal article" date="2021" name="New Phytol.">
        <title>Evolutionary innovations through gain and loss of genes in the ectomycorrhizal Boletales.</title>
        <authorList>
            <person name="Wu G."/>
            <person name="Miyauchi S."/>
            <person name="Morin E."/>
            <person name="Kuo A."/>
            <person name="Drula E."/>
            <person name="Varga T."/>
            <person name="Kohler A."/>
            <person name="Feng B."/>
            <person name="Cao Y."/>
            <person name="Lipzen A."/>
            <person name="Daum C."/>
            <person name="Hundley H."/>
            <person name="Pangilinan J."/>
            <person name="Johnson J."/>
            <person name="Barry K."/>
            <person name="LaButti K."/>
            <person name="Ng V."/>
            <person name="Ahrendt S."/>
            <person name="Min B."/>
            <person name="Choi I.G."/>
            <person name="Park H."/>
            <person name="Plett J.M."/>
            <person name="Magnuson J."/>
            <person name="Spatafora J.W."/>
            <person name="Nagy L.G."/>
            <person name="Henrissat B."/>
            <person name="Grigoriev I.V."/>
            <person name="Yang Z.L."/>
            <person name="Xu J."/>
            <person name="Martin F.M."/>
        </authorList>
    </citation>
    <scope>NUCLEOTIDE SEQUENCE</scope>
    <source>
        <strain evidence="1">KUC20120723A-06</strain>
    </source>
</reference>
<name>A0ACB8BDL7_9AGAM</name>
<sequence length="96" mass="10564">MRLSPIHRPLGGCEHAKQVLSTSKYGLFSLRINPARRDTGCSPVPAITHILLGQSRRRFCWRGSLTLVGLVENLLLEIAFLIFVSICQLGPPPASL</sequence>
<proteinExistence type="predicted"/>
<dbReference type="Proteomes" id="UP000790709">
    <property type="component" value="Unassembled WGS sequence"/>
</dbReference>
<gene>
    <name evidence="1" type="ORF">BV22DRAFT_552731</name>
</gene>
<comment type="caution">
    <text evidence="1">The sequence shown here is derived from an EMBL/GenBank/DDBJ whole genome shotgun (WGS) entry which is preliminary data.</text>
</comment>
<evidence type="ECO:0000313" key="2">
    <source>
        <dbReference type="Proteomes" id="UP000790709"/>
    </source>
</evidence>
<keyword evidence="2" id="KW-1185">Reference proteome</keyword>